<evidence type="ECO:0000256" key="1">
    <source>
        <dbReference type="ARBA" id="ARBA00011073"/>
    </source>
</evidence>
<dbReference type="InterPro" id="IPR036116">
    <property type="entry name" value="FN3_sf"/>
</dbReference>
<dbReference type="InterPro" id="IPR023827">
    <property type="entry name" value="Peptidase_S8_Asp-AS"/>
</dbReference>
<sequence>MWKKITAVTMICILCAFFSFRITDAAEVSGTKQDVTDYKQISALISDTWDDDYFEKMVITPGTDTMEKDGEQEQVSDTFDVSSSKAKSITKSEDVLDNYLDKQDGVYEVKENMDGDLEVTAPYQTKRLIVESNQVKDTCGASEVYVNEMDHETILQYDSEEKTEEAFQQLSRTYSSCYPDKVVSIEDSTMGLPLSQGGENGQGTYSWGSDYMGLNELKKQAASNGYTRRVTVAVVDTGIDTSNVLFAGRKVSSQSYNFFGNNYNVQDTFGHGTHVSGIIADATPANVELLVLRVSNNEGKSSLLTIKTALQYAVSKNADVVNLSMGFIDVNASLYDYLDSTIDKAYNRGIPICCAAGNGEGGSKGVDVRYCYPACYSKTIAVSAIDYSSKQLAYYSNRGSAIDFTAPGSGIVSAYYKGNFATMSGTSMAAPHITAAIAYLKMMQSNLSVDGIYRELKLYCRDLGSKGKDSYYGWGCPIMTNLFQRGISHKRYIVIFRTTLKSVSNVKKGIKVSWKKAYGADSYYVYRRKNKGSWKKVAVVSSSKDFYIDKKVKQGKKYSYKVRAYNGGVFGGFSSVKKAYFLKPLKEVKVRRNTKRKAKVFWKKRTYTTTYQVQYATNARFKKAKKVSVSRKNGSLITKQLKKKVYYFRVRYSYKKAGVKSWSGWSEIRKIRIR</sequence>
<dbReference type="RefSeq" id="WP_209293748.1">
    <property type="nucleotide sequence ID" value="NZ_JAFIQO010000132.1"/>
</dbReference>
<dbReference type="PROSITE" id="PS51892">
    <property type="entry name" value="SUBTILASE"/>
    <property type="match status" value="1"/>
</dbReference>
<keyword evidence="10" id="KW-1185">Reference proteome</keyword>
<feature type="active site" description="Charge relay system" evidence="5">
    <location>
        <position position="271"/>
    </location>
</feature>
<gene>
    <name evidence="9" type="ORF">JYQ75_10575</name>
</gene>
<dbReference type="CDD" id="cd00063">
    <property type="entry name" value="FN3"/>
    <property type="match status" value="1"/>
</dbReference>
<evidence type="ECO:0000256" key="5">
    <source>
        <dbReference type="PROSITE-ProRule" id="PRU01240"/>
    </source>
</evidence>
<feature type="chain" id="PRO_5047290454" evidence="7">
    <location>
        <begin position="26"/>
        <end position="674"/>
    </location>
</feature>
<evidence type="ECO:0000256" key="2">
    <source>
        <dbReference type="ARBA" id="ARBA00022670"/>
    </source>
</evidence>
<feature type="signal peptide" evidence="7">
    <location>
        <begin position="1"/>
        <end position="25"/>
    </location>
</feature>
<dbReference type="PROSITE" id="PS00138">
    <property type="entry name" value="SUBTILASE_SER"/>
    <property type="match status" value="1"/>
</dbReference>
<dbReference type="PANTHER" id="PTHR43806">
    <property type="entry name" value="PEPTIDASE S8"/>
    <property type="match status" value="1"/>
</dbReference>
<protein>
    <submittedName>
        <fullName evidence="9">S8 family serine peptidase</fullName>
    </submittedName>
</protein>
<reference evidence="9 10" key="1">
    <citation type="submission" date="2021-02" db="EMBL/GenBank/DDBJ databases">
        <title>Lactate utilizing bacteria of the human gut.</title>
        <authorList>
            <person name="Sheridan P.O."/>
        </authorList>
    </citation>
    <scope>NUCLEOTIDE SEQUENCE [LARGE SCALE GENOMIC DNA]</scope>
    <source>
        <strain evidence="9 10">HTF-83D</strain>
    </source>
</reference>
<evidence type="ECO:0000256" key="6">
    <source>
        <dbReference type="RuleBase" id="RU003355"/>
    </source>
</evidence>
<dbReference type="Gene3D" id="2.60.40.10">
    <property type="entry name" value="Immunoglobulins"/>
    <property type="match status" value="2"/>
</dbReference>
<dbReference type="InterPro" id="IPR050131">
    <property type="entry name" value="Peptidase_S8_subtilisin-like"/>
</dbReference>
<comment type="similarity">
    <text evidence="1 5 6">Belongs to the peptidase S8 family.</text>
</comment>
<evidence type="ECO:0000256" key="3">
    <source>
        <dbReference type="ARBA" id="ARBA00022801"/>
    </source>
</evidence>
<dbReference type="InterPro" id="IPR036852">
    <property type="entry name" value="Peptidase_S8/S53_dom_sf"/>
</dbReference>
<feature type="active site" description="Charge relay system" evidence="5">
    <location>
        <position position="236"/>
    </location>
</feature>
<feature type="domain" description="Fibronectin type-III" evidence="8">
    <location>
        <begin position="494"/>
        <end position="585"/>
    </location>
</feature>
<keyword evidence="7" id="KW-0732">Signal</keyword>
<evidence type="ECO:0000256" key="4">
    <source>
        <dbReference type="ARBA" id="ARBA00022825"/>
    </source>
</evidence>
<dbReference type="InterPro" id="IPR015500">
    <property type="entry name" value="Peptidase_S8_subtilisin-rel"/>
</dbReference>
<feature type="active site" description="Charge relay system" evidence="5">
    <location>
        <position position="427"/>
    </location>
</feature>
<dbReference type="InterPro" id="IPR000209">
    <property type="entry name" value="Peptidase_S8/S53_dom"/>
</dbReference>
<keyword evidence="2 5" id="KW-0645">Protease</keyword>
<dbReference type="InterPro" id="IPR023828">
    <property type="entry name" value="Peptidase_S8_Ser-AS"/>
</dbReference>
<proteinExistence type="inferred from homology"/>
<dbReference type="Gene3D" id="3.40.50.200">
    <property type="entry name" value="Peptidase S8/S53 domain"/>
    <property type="match status" value="1"/>
</dbReference>
<dbReference type="PROSITE" id="PS00136">
    <property type="entry name" value="SUBTILASE_ASP"/>
    <property type="match status" value="1"/>
</dbReference>
<evidence type="ECO:0000256" key="7">
    <source>
        <dbReference type="SAM" id="SignalP"/>
    </source>
</evidence>
<keyword evidence="4 5" id="KW-0720">Serine protease</keyword>
<dbReference type="SUPFAM" id="SSF49265">
    <property type="entry name" value="Fibronectin type III"/>
    <property type="match status" value="1"/>
</dbReference>
<dbReference type="Proteomes" id="UP001315001">
    <property type="component" value="Unassembled WGS sequence"/>
</dbReference>
<evidence type="ECO:0000313" key="9">
    <source>
        <dbReference type="EMBL" id="MBP0057831.1"/>
    </source>
</evidence>
<dbReference type="PROSITE" id="PS50853">
    <property type="entry name" value="FN3"/>
    <property type="match status" value="1"/>
</dbReference>
<dbReference type="InterPro" id="IPR013783">
    <property type="entry name" value="Ig-like_fold"/>
</dbReference>
<keyword evidence="3 5" id="KW-0378">Hydrolase</keyword>
<evidence type="ECO:0000259" key="8">
    <source>
        <dbReference type="PROSITE" id="PS50853"/>
    </source>
</evidence>
<accession>A0ABS3ZKI2</accession>
<dbReference type="PANTHER" id="PTHR43806:SF11">
    <property type="entry name" value="CEREVISIN-RELATED"/>
    <property type="match status" value="1"/>
</dbReference>
<dbReference type="SUPFAM" id="SSF52743">
    <property type="entry name" value="Subtilisin-like"/>
    <property type="match status" value="1"/>
</dbReference>
<dbReference type="PRINTS" id="PR00723">
    <property type="entry name" value="SUBTILISIN"/>
</dbReference>
<evidence type="ECO:0000313" key="10">
    <source>
        <dbReference type="Proteomes" id="UP001315001"/>
    </source>
</evidence>
<dbReference type="EMBL" id="JAFIQO010000132">
    <property type="protein sequence ID" value="MBP0057831.1"/>
    <property type="molecule type" value="Genomic_DNA"/>
</dbReference>
<dbReference type="InterPro" id="IPR003961">
    <property type="entry name" value="FN3_dom"/>
</dbReference>
<comment type="caution">
    <text evidence="9">The sequence shown here is derived from an EMBL/GenBank/DDBJ whole genome shotgun (WGS) entry which is preliminary data.</text>
</comment>
<dbReference type="Pfam" id="PF00082">
    <property type="entry name" value="Peptidase_S8"/>
    <property type="match status" value="1"/>
</dbReference>
<organism evidence="9 10">
    <name type="scientific">Anaerobutyricum soehngenii</name>
    <dbReference type="NCBI Taxonomy" id="105843"/>
    <lineage>
        <taxon>Bacteria</taxon>
        <taxon>Bacillati</taxon>
        <taxon>Bacillota</taxon>
        <taxon>Clostridia</taxon>
        <taxon>Lachnospirales</taxon>
        <taxon>Lachnospiraceae</taxon>
        <taxon>Anaerobutyricum</taxon>
    </lineage>
</organism>
<name>A0ABS3ZKI2_9FIRM</name>